<sequence length="186" mass="21641">MDLLPVPLEVFQPGGMEVAFFYFIIYSLCGWLLENGYSKLTSGVFWKDGFLKGPLKPMYGFAPLLLVISITPEASWFTVILLCFTVPTVIEYVTGWLLNKLFQQQWWDYTNIPLQLHGLICLPFSLCWLVLSIACVYILHPAVVTLYHHVNEMWHWLAPVFAVYLFIDVIWTSSWRFKQKQLSIQP</sequence>
<dbReference type="AlphaFoldDB" id="A0A1H3P0L7"/>
<dbReference type="Pfam" id="PF06541">
    <property type="entry name" value="ABC_trans_CmpB"/>
    <property type="match status" value="1"/>
</dbReference>
<evidence type="ECO:0000313" key="2">
    <source>
        <dbReference type="EMBL" id="SDY94657.1"/>
    </source>
</evidence>
<dbReference type="EMBL" id="FNPI01000004">
    <property type="protein sequence ID" value="SDY94657.1"/>
    <property type="molecule type" value="Genomic_DNA"/>
</dbReference>
<keyword evidence="3" id="KW-1185">Reference proteome</keyword>
<evidence type="ECO:0000256" key="1">
    <source>
        <dbReference type="SAM" id="Phobius"/>
    </source>
</evidence>
<feature type="transmembrane region" description="Helical" evidence="1">
    <location>
        <begin position="119"/>
        <end position="147"/>
    </location>
</feature>
<keyword evidence="1" id="KW-1133">Transmembrane helix</keyword>
<gene>
    <name evidence="2" type="ORF">SAMN05421736_104284</name>
</gene>
<feature type="transmembrane region" description="Helical" evidence="1">
    <location>
        <begin position="153"/>
        <end position="171"/>
    </location>
</feature>
<name>A0A1H3P0L7_9BACI</name>
<feature type="transmembrane region" description="Helical" evidence="1">
    <location>
        <begin position="49"/>
        <end position="70"/>
    </location>
</feature>
<reference evidence="3" key="1">
    <citation type="submission" date="2016-10" db="EMBL/GenBank/DDBJ databases">
        <authorList>
            <person name="Varghese N."/>
            <person name="Submissions S."/>
        </authorList>
    </citation>
    <scope>NUCLEOTIDE SEQUENCE [LARGE SCALE GENOMIC DNA]</scope>
    <source>
        <strain evidence="3">SP</strain>
    </source>
</reference>
<proteinExistence type="predicted"/>
<dbReference type="Proteomes" id="UP000198935">
    <property type="component" value="Unassembled WGS sequence"/>
</dbReference>
<dbReference type="InterPro" id="IPR010540">
    <property type="entry name" value="CmpB_TMEM229"/>
</dbReference>
<feature type="transmembrane region" description="Helical" evidence="1">
    <location>
        <begin position="76"/>
        <end position="98"/>
    </location>
</feature>
<dbReference type="STRING" id="1503961.SAMN05421736_104284"/>
<evidence type="ECO:0000313" key="3">
    <source>
        <dbReference type="Proteomes" id="UP000198935"/>
    </source>
</evidence>
<organism evidence="2 3">
    <name type="scientific">Evansella caseinilytica</name>
    <dbReference type="NCBI Taxonomy" id="1503961"/>
    <lineage>
        <taxon>Bacteria</taxon>
        <taxon>Bacillati</taxon>
        <taxon>Bacillota</taxon>
        <taxon>Bacilli</taxon>
        <taxon>Bacillales</taxon>
        <taxon>Bacillaceae</taxon>
        <taxon>Evansella</taxon>
    </lineage>
</organism>
<feature type="transmembrane region" description="Helical" evidence="1">
    <location>
        <begin position="20"/>
        <end position="37"/>
    </location>
</feature>
<protein>
    <submittedName>
        <fullName evidence="2">Putative ABC-transporter type IV</fullName>
    </submittedName>
</protein>
<dbReference type="OrthoDB" id="9789229at2"/>
<keyword evidence="1" id="KW-0472">Membrane</keyword>
<keyword evidence="1" id="KW-0812">Transmembrane</keyword>
<accession>A0A1H3P0L7</accession>